<dbReference type="GO" id="GO:0016757">
    <property type="term" value="F:glycosyltransferase activity"/>
    <property type="evidence" value="ECO:0007669"/>
    <property type="project" value="UniProtKB-UniRule"/>
</dbReference>
<evidence type="ECO:0000256" key="4">
    <source>
        <dbReference type="ARBA" id="ARBA00022679"/>
    </source>
</evidence>
<evidence type="ECO:0000256" key="2">
    <source>
        <dbReference type="ARBA" id="ARBA00007647"/>
    </source>
</evidence>
<dbReference type="EC" id="2.4.1.-" evidence="6"/>
<evidence type="ECO:0000256" key="3">
    <source>
        <dbReference type="ARBA" id="ARBA00022676"/>
    </source>
</evidence>
<dbReference type="AlphaFoldDB" id="A0AA39HA41"/>
<evidence type="ECO:0000256" key="5">
    <source>
        <dbReference type="ARBA" id="ARBA00023136"/>
    </source>
</evidence>
<comment type="similarity">
    <text evidence="2 6">Belongs to the glycosyltransferase 92 family.</text>
</comment>
<evidence type="ECO:0000313" key="7">
    <source>
        <dbReference type="EMBL" id="KAK0401910.1"/>
    </source>
</evidence>
<keyword evidence="4 6" id="KW-0808">Transferase</keyword>
<comment type="caution">
    <text evidence="7">The sequence shown here is derived from an EMBL/GenBank/DDBJ whole genome shotgun (WGS) entry which is preliminary data.</text>
</comment>
<dbReference type="Pfam" id="PF01697">
    <property type="entry name" value="Glyco_transf_92"/>
    <property type="match status" value="1"/>
</dbReference>
<sequence length="390" mass="46229">MTIYPNVVEEDFKRLDFRAIGRKMKQRALRCPGHTACEWCSYRWYAEIPAYVNLPENVHLISERRMVKVRVTKSVLTKRREGIAVCVSPLYYFNNWVRVVEFIEIYRNYGVQHFYIYVLSVSKIVYSVLQYYEKQGMVSIIEWTELPKIGDIDPNKAVFRVGQGADHVDCLMRSSAKYVAALDFDDYITISNGTILDYITREEENDPTIGSFNFLITLVRPQKFPFGDVDWHNYDFNHLIEAEICDTCNREFKTIMIADKVDIPFTHFVVKHRQIDENTEYRAHRVSTETGSSRHARYYYVEPVIYDSKFKKQTFIEQPIVESLRNAFKKILRRLMGIHRNLRLADTSDYMNNCSRYVLGVCQTPLHTCTDMEELEDWKKFERRSQFYIL</sequence>
<proteinExistence type="inferred from homology"/>
<name>A0AA39HA41_9BILA</name>
<organism evidence="7 8">
    <name type="scientific">Steinernema hermaphroditum</name>
    <dbReference type="NCBI Taxonomy" id="289476"/>
    <lineage>
        <taxon>Eukaryota</taxon>
        <taxon>Metazoa</taxon>
        <taxon>Ecdysozoa</taxon>
        <taxon>Nematoda</taxon>
        <taxon>Chromadorea</taxon>
        <taxon>Rhabditida</taxon>
        <taxon>Tylenchina</taxon>
        <taxon>Panagrolaimomorpha</taxon>
        <taxon>Strongyloidoidea</taxon>
        <taxon>Steinernematidae</taxon>
        <taxon>Steinernema</taxon>
    </lineage>
</organism>
<dbReference type="GO" id="GO:0016020">
    <property type="term" value="C:membrane"/>
    <property type="evidence" value="ECO:0007669"/>
    <property type="project" value="UniProtKB-SubCell"/>
</dbReference>
<dbReference type="PANTHER" id="PTHR47024:SF1">
    <property type="entry name" value="GLYCOSYLTRANSFERASE FAMILY 92 PROTEIN"/>
    <property type="match status" value="1"/>
</dbReference>
<reference evidence="7" key="1">
    <citation type="submission" date="2023-06" db="EMBL/GenBank/DDBJ databases">
        <title>Genomic analysis of the entomopathogenic nematode Steinernema hermaphroditum.</title>
        <authorList>
            <person name="Schwarz E.M."/>
            <person name="Heppert J.K."/>
            <person name="Baniya A."/>
            <person name="Schwartz H.T."/>
            <person name="Tan C.-H."/>
            <person name="Antoshechkin I."/>
            <person name="Sternberg P.W."/>
            <person name="Goodrich-Blair H."/>
            <person name="Dillman A.R."/>
        </authorList>
    </citation>
    <scope>NUCLEOTIDE SEQUENCE</scope>
    <source>
        <strain evidence="7">PS9179</strain>
        <tissue evidence="7">Whole animal</tissue>
    </source>
</reference>
<accession>A0AA39HA41</accession>
<dbReference type="PANTHER" id="PTHR47024">
    <property type="entry name" value="BIOFILM ABSENT ON HEAD (AFTER YERSINIA EXPOSURE)-RELATED"/>
    <property type="match status" value="1"/>
</dbReference>
<gene>
    <name evidence="7" type="ORF">QR680_016045</name>
</gene>
<keyword evidence="5" id="KW-0472">Membrane</keyword>
<keyword evidence="3 6" id="KW-0328">Glycosyltransferase</keyword>
<dbReference type="InterPro" id="IPR008166">
    <property type="entry name" value="Glyco_transf_92"/>
</dbReference>
<keyword evidence="8" id="KW-1185">Reference proteome</keyword>
<evidence type="ECO:0000313" key="8">
    <source>
        <dbReference type="Proteomes" id="UP001175271"/>
    </source>
</evidence>
<evidence type="ECO:0000256" key="6">
    <source>
        <dbReference type="RuleBase" id="RU366017"/>
    </source>
</evidence>
<evidence type="ECO:0000256" key="1">
    <source>
        <dbReference type="ARBA" id="ARBA00004167"/>
    </source>
</evidence>
<comment type="subcellular location">
    <subcellularLocation>
        <location evidence="1">Membrane</location>
        <topology evidence="1">Single-pass membrane protein</topology>
    </subcellularLocation>
</comment>
<protein>
    <recommendedName>
        <fullName evidence="6">Glycosyltransferase family 92 protein</fullName>
        <ecNumber evidence="6">2.4.1.-</ecNumber>
    </recommendedName>
</protein>
<dbReference type="EMBL" id="JAUCMV010000004">
    <property type="protein sequence ID" value="KAK0401910.1"/>
    <property type="molecule type" value="Genomic_DNA"/>
</dbReference>
<dbReference type="Proteomes" id="UP001175271">
    <property type="component" value="Unassembled WGS sequence"/>
</dbReference>